<keyword evidence="4" id="KW-1185">Reference proteome</keyword>
<dbReference type="SUPFAM" id="SSF53955">
    <property type="entry name" value="Lysozyme-like"/>
    <property type="match status" value="1"/>
</dbReference>
<protein>
    <submittedName>
        <fullName evidence="3">Chitosanase</fullName>
    </submittedName>
</protein>
<dbReference type="CDD" id="cd00978">
    <property type="entry name" value="chitosanase_GH46"/>
    <property type="match status" value="1"/>
</dbReference>
<accession>A0A7J9UVG9</accession>
<organism evidence="3 4">
    <name type="scientific">Georgenia ruanii</name>
    <dbReference type="NCBI Taxonomy" id="348442"/>
    <lineage>
        <taxon>Bacteria</taxon>
        <taxon>Bacillati</taxon>
        <taxon>Actinomycetota</taxon>
        <taxon>Actinomycetes</taxon>
        <taxon>Micrococcales</taxon>
        <taxon>Bogoriellaceae</taxon>
        <taxon>Georgenia</taxon>
    </lineage>
</organism>
<dbReference type="GO" id="GO:0005576">
    <property type="term" value="C:extracellular region"/>
    <property type="evidence" value="ECO:0007669"/>
    <property type="project" value="InterPro"/>
</dbReference>
<dbReference type="AlphaFoldDB" id="A0A7J9UVG9"/>
<gene>
    <name evidence="3" type="ORF">GB882_08065</name>
</gene>
<sequence>MSRHDRPSRAHLVVVVIAALLVAGGGVALLLGYRAERESGAGSPSEPPAGASVDPRDPSLSLTVDAARKARAAQITSTFENSTLDLQYGFAENIGDGRGITAGRAGFTSGTGDLLLVVRRYADLKPGNVLAKYIPALEEVDGSDSMAGLDGFAAAWGQAAKDPAQRRLQDEVVDELYFRPAMQMADELGIRTPLGQAILWDTMIQHGSGGANGTQAIIRDTLDDVGPVDDDEAAWLDAFLDARLHHLDHAYQDAETDADASSQSRIDALRSLLDSGNLAMNLPMEWDVYGTTFRLPED</sequence>
<evidence type="ECO:0000256" key="1">
    <source>
        <dbReference type="SAM" id="MobiDB-lite"/>
    </source>
</evidence>
<dbReference type="Gene3D" id="3.30.386.10">
    <property type="entry name" value="Chitosanase, subunit A, domain 2"/>
    <property type="match status" value="1"/>
</dbReference>
<dbReference type="Proteomes" id="UP000429644">
    <property type="component" value="Unassembled WGS sequence"/>
</dbReference>
<dbReference type="EMBL" id="WHPD01001743">
    <property type="protein sequence ID" value="MPV88619.1"/>
    <property type="molecule type" value="Genomic_DNA"/>
</dbReference>
<keyword evidence="2" id="KW-0472">Membrane</keyword>
<dbReference type="InterPro" id="IPR023346">
    <property type="entry name" value="Lysozyme-like_dom_sf"/>
</dbReference>
<dbReference type="InterPro" id="IPR023099">
    <property type="entry name" value="Glyco_hydro_46_N"/>
</dbReference>
<feature type="region of interest" description="Disordered" evidence="1">
    <location>
        <begin position="38"/>
        <end position="58"/>
    </location>
</feature>
<dbReference type="GO" id="GO:0005975">
    <property type="term" value="P:carbohydrate metabolic process"/>
    <property type="evidence" value="ECO:0007669"/>
    <property type="project" value="InterPro"/>
</dbReference>
<dbReference type="Pfam" id="PF01374">
    <property type="entry name" value="Glyco_hydro_46"/>
    <property type="match status" value="1"/>
</dbReference>
<dbReference type="GO" id="GO:0016977">
    <property type="term" value="F:chitosanase activity"/>
    <property type="evidence" value="ECO:0007669"/>
    <property type="project" value="InterPro"/>
</dbReference>
<evidence type="ECO:0000313" key="3">
    <source>
        <dbReference type="EMBL" id="MPV88619.1"/>
    </source>
</evidence>
<evidence type="ECO:0000313" key="4">
    <source>
        <dbReference type="Proteomes" id="UP000429644"/>
    </source>
</evidence>
<reference evidence="3 4" key="1">
    <citation type="submission" date="2019-10" db="EMBL/GenBank/DDBJ databases">
        <title>Georgenia wutianyii sp. nov. and Georgenia yuyongxinii sp. nov. isolated from plateau pika (Ochotona curzoniae) in the Qinghai-Tibet plateau of China.</title>
        <authorList>
            <person name="Tian Z."/>
        </authorList>
    </citation>
    <scope>NUCLEOTIDE SEQUENCE [LARGE SCALE GENOMIC DNA]</scope>
    <source>
        <strain evidence="3 4">JCM 15130</strain>
    </source>
</reference>
<keyword evidence="2" id="KW-1133">Transmembrane helix</keyword>
<name>A0A7J9UVG9_9MICO</name>
<evidence type="ECO:0000256" key="2">
    <source>
        <dbReference type="SAM" id="Phobius"/>
    </source>
</evidence>
<dbReference type="Gene3D" id="1.20.141.10">
    <property type="entry name" value="Chitosanase, subunit A, domain 1"/>
    <property type="match status" value="1"/>
</dbReference>
<proteinExistence type="predicted"/>
<comment type="caution">
    <text evidence="3">The sequence shown here is derived from an EMBL/GenBank/DDBJ whole genome shotgun (WGS) entry which is preliminary data.</text>
</comment>
<keyword evidence="2" id="KW-0812">Transmembrane</keyword>
<feature type="transmembrane region" description="Helical" evidence="2">
    <location>
        <begin position="12"/>
        <end position="33"/>
    </location>
</feature>
<dbReference type="InterPro" id="IPR000400">
    <property type="entry name" value="Glyco_hydro_46"/>
</dbReference>